<evidence type="ECO:0000256" key="1">
    <source>
        <dbReference type="ARBA" id="ARBA00022484"/>
    </source>
</evidence>
<dbReference type="GO" id="GO:0003723">
    <property type="term" value="F:RNA binding"/>
    <property type="evidence" value="ECO:0007669"/>
    <property type="project" value="InterPro"/>
</dbReference>
<evidence type="ECO:0000256" key="2">
    <source>
        <dbReference type="ARBA" id="ARBA00022679"/>
    </source>
</evidence>
<dbReference type="Pfam" id="PF00680">
    <property type="entry name" value="RdRP_1"/>
    <property type="match status" value="1"/>
</dbReference>
<protein>
    <submittedName>
        <fullName evidence="6">RNA-dependent RNA polymerase</fullName>
    </submittedName>
</protein>
<accession>A0A9C7GWM0</accession>
<organism evidence="6">
    <name type="scientific">Great lobelia partitivirus</name>
    <dbReference type="NCBI Taxonomy" id="2933144"/>
    <lineage>
        <taxon>Viruses</taxon>
        <taxon>Riboviria</taxon>
        <taxon>Orthornavirae</taxon>
        <taxon>Pisuviricota</taxon>
        <taxon>Duplopiviricetes</taxon>
        <taxon>Durnavirales</taxon>
        <taxon>Partitiviridae</taxon>
    </lineage>
</organism>
<name>A0A9C7GWM0_9VIRU</name>
<dbReference type="InterPro" id="IPR043502">
    <property type="entry name" value="DNA/RNA_pol_sf"/>
</dbReference>
<dbReference type="SUPFAM" id="SSF56672">
    <property type="entry name" value="DNA/RNA polymerases"/>
    <property type="match status" value="1"/>
</dbReference>
<dbReference type="GO" id="GO:0006351">
    <property type="term" value="P:DNA-templated transcription"/>
    <property type="evidence" value="ECO:0007669"/>
    <property type="project" value="InterPro"/>
</dbReference>
<reference evidence="6" key="1">
    <citation type="submission" date="2022-11" db="EMBL/GenBank/DDBJ databases">
        <authorList>
            <person name="Mifsud CO J."/>
            <person name="Holmes C E."/>
            <person name="Gallagher V R."/>
            <person name="Geoghegan L J."/>
        </authorList>
    </citation>
    <scope>NUCLEOTIDE SEQUENCE</scope>
</reference>
<sequence length="747" mass="86962">MPFNAVRNYLAERLIRVKREWSIFQSSDRDPYAAREHYHDSDLRRYYDNTRYNPSNELKTLALNKEYSTLVQAYLNTNELKHQPYELHQPLPVDIAPTPASRIPAPGIKLVPLMYHYGHVIHAQPRTQRLNDSSIISINDEHSGDEGYPLDPRLYNLITSRYPQYLPIINRYCRPLGTTEATFADFNKAQKPSVPIDDDRKDHVLRLIHHFLNIKKYRPVHFVDTQYCKTPLVTGTGYHNRHSFKQRAHASYSRPDQYAQRPTSKGYYYNATYENARTLIHYIKKNGLPSSHDFTQSSSDLSDDDIQLYIDVANNFFNDYPTLLFTRNHISKRTENLKVRPVYAVDDIFIIIELMLTFPLTIQARSPSCCIMYGLETIRGSNHYIDQLARSYSTFFSLDWSSYDQHLPRVITDIYYTDFLRSLIVINEGYQPTYEYPAYPDLNEHKLYTRMDNLLHFLHTWYNNMTFLLPDGFAYRRTFCGVPSGLYNTQFLDSFGNLFLIIDAMIEFGFSDDEISNFVLLVLGDDNTGMTRIHISVIDKFIKFLEAYALNRYNMVLSASKSVLTTLRSKIETLGYQCNYGHPKRDINKLVAQLCFPETGLKPHTMSSRAIGIAYASAAQDMIFHSFCQDVYNIFRDDYKPDLRANLYYQRQFFQDLEDGIPDLATPVVPPFPSFFEIRSAYSEYKGPLTFEPKWNKAHFIDDPDVTTIQSKSMLDYELEHKIPRRIAPTFETVVPSTLNFADATPS</sequence>
<evidence type="ECO:0000256" key="4">
    <source>
        <dbReference type="ARBA" id="ARBA00022953"/>
    </source>
</evidence>
<dbReference type="GO" id="GO:0003968">
    <property type="term" value="F:RNA-directed RNA polymerase activity"/>
    <property type="evidence" value="ECO:0007669"/>
    <property type="project" value="UniProtKB-KW"/>
</dbReference>
<dbReference type="EMBL" id="OX380452">
    <property type="protein sequence ID" value="CAI5383961.1"/>
    <property type="molecule type" value="Genomic_RNA"/>
</dbReference>
<keyword evidence="3" id="KW-0548">Nucleotidyltransferase</keyword>
<evidence type="ECO:0000256" key="3">
    <source>
        <dbReference type="ARBA" id="ARBA00022695"/>
    </source>
</evidence>
<gene>
    <name evidence="6" type="primary">RNA-dependent RNA polymerase</name>
</gene>
<dbReference type="InterPro" id="IPR001205">
    <property type="entry name" value="RNA-dir_pol_C"/>
</dbReference>
<keyword evidence="4" id="KW-0693">Viral RNA replication</keyword>
<evidence type="ECO:0000259" key="5">
    <source>
        <dbReference type="Pfam" id="PF00680"/>
    </source>
</evidence>
<proteinExistence type="predicted"/>
<evidence type="ECO:0000313" key="6">
    <source>
        <dbReference type="EMBL" id="CAI5383961.1"/>
    </source>
</evidence>
<feature type="domain" description="RNA-directed RNA polymerase C-terminal" evidence="5">
    <location>
        <begin position="362"/>
        <end position="551"/>
    </location>
</feature>
<keyword evidence="1 6" id="KW-0696">RNA-directed RNA polymerase</keyword>
<keyword evidence="2" id="KW-0808">Transferase</keyword>